<dbReference type="Proteomes" id="UP000095395">
    <property type="component" value="Unassembled WGS sequence"/>
</dbReference>
<proteinExistence type="predicted"/>
<evidence type="ECO:0000256" key="1">
    <source>
        <dbReference type="SAM" id="Phobius"/>
    </source>
</evidence>
<feature type="transmembrane region" description="Helical" evidence="1">
    <location>
        <begin position="148"/>
        <end position="176"/>
    </location>
</feature>
<feature type="transmembrane region" description="Helical" evidence="1">
    <location>
        <begin position="255"/>
        <end position="273"/>
    </location>
</feature>
<feature type="transmembrane region" description="Helical" evidence="1">
    <location>
        <begin position="343"/>
        <end position="363"/>
    </location>
</feature>
<keyword evidence="1" id="KW-0472">Membrane</keyword>
<evidence type="ECO:0000313" key="2">
    <source>
        <dbReference type="EMBL" id="CUN68146.1"/>
    </source>
</evidence>
<evidence type="ECO:0000313" key="3">
    <source>
        <dbReference type="Proteomes" id="UP000095395"/>
    </source>
</evidence>
<gene>
    <name evidence="2" type="ORF">ERS852392_01073</name>
</gene>
<feature type="transmembrane region" description="Helical" evidence="1">
    <location>
        <begin position="12"/>
        <end position="30"/>
    </location>
</feature>
<feature type="transmembrane region" description="Helical" evidence="1">
    <location>
        <begin position="307"/>
        <end position="323"/>
    </location>
</feature>
<organism evidence="2 3">
    <name type="scientific">Roseburia inulinivorans</name>
    <dbReference type="NCBI Taxonomy" id="360807"/>
    <lineage>
        <taxon>Bacteria</taxon>
        <taxon>Bacillati</taxon>
        <taxon>Bacillota</taxon>
        <taxon>Clostridia</taxon>
        <taxon>Lachnospirales</taxon>
        <taxon>Lachnospiraceae</taxon>
        <taxon>Roseburia</taxon>
    </lineage>
</organism>
<dbReference type="EMBL" id="CYYR01000005">
    <property type="protein sequence ID" value="CUN68146.1"/>
    <property type="molecule type" value="Genomic_DNA"/>
</dbReference>
<keyword evidence="1" id="KW-1133">Transmembrane helix</keyword>
<sequence>MKKNRINEKVIIVIAFVCYIAFNLLCVKVHEHWRDEGQAWMIAKSLSVGELIKILPGEGHPILWYLVIMPFAKLGFPYRWFSLISCAIMALAAWILLKSRLPLWTRVVLLFTPVFSYYNTAMARSYALIVLELVLVGAFYLKRKEKPVLWAGLIILLFQTHMYVAGLAVMLTLQMVYECITIADKRKQKAVGIGLIGLNLLFLFKELSGGASGGVGSVAGEILSDPLDFLGQALFSIHRTLNAGFDSVSNIYREIMVNGIIIILVFLIVMSIWKWKENWQELLIFLGGIGAICVIVALIYNGTHIQHALVLIGEILLWLWIFYQKTGFLFGDFKPLPTVLKTVITVFFMGMILQVGYCSYRDWKLDYSTAKRMAQYLAGSYSENDVFVISDVADSFTNMIAYTDGKLNFVYPDSEEEYTYYKRLSGTDAGMGRILDLKGKNVYYLYSQKQENDALELVYEQSNFNLMVENFYLYQKK</sequence>
<feature type="transmembrane region" description="Helical" evidence="1">
    <location>
        <begin position="279"/>
        <end position="300"/>
    </location>
</feature>
<protein>
    <submittedName>
        <fullName evidence="2">Predicted membrane protein</fullName>
    </submittedName>
</protein>
<feature type="transmembrane region" description="Helical" evidence="1">
    <location>
        <begin position="78"/>
        <end position="96"/>
    </location>
</feature>
<feature type="transmembrane region" description="Helical" evidence="1">
    <location>
        <begin position="188"/>
        <end position="204"/>
    </location>
</feature>
<keyword evidence="1" id="KW-0812">Transmembrane</keyword>
<feature type="transmembrane region" description="Helical" evidence="1">
    <location>
        <begin position="125"/>
        <end position="141"/>
    </location>
</feature>
<name>A0A173YY25_9FIRM</name>
<dbReference type="RefSeq" id="WP_055301673.1">
    <property type="nucleotide sequence ID" value="NZ_CYYR01000005.1"/>
</dbReference>
<dbReference type="AlphaFoldDB" id="A0A173YY25"/>
<accession>A0A173YY25</accession>
<reference evidence="2 3" key="1">
    <citation type="submission" date="2015-09" db="EMBL/GenBank/DDBJ databases">
        <authorList>
            <consortium name="Pathogen Informatics"/>
        </authorList>
    </citation>
    <scope>NUCLEOTIDE SEQUENCE [LARGE SCALE GENOMIC DNA]</scope>
    <source>
        <strain evidence="2 3">2789STDY5608835</strain>
    </source>
</reference>